<keyword evidence="7" id="KW-0862">Zinc</keyword>
<dbReference type="GO" id="GO:0009168">
    <property type="term" value="P:purine ribonucleoside monophosphate biosynthetic process"/>
    <property type="evidence" value="ECO:0007669"/>
    <property type="project" value="InterPro"/>
</dbReference>
<dbReference type="Proteomes" id="UP000887566">
    <property type="component" value="Unplaced"/>
</dbReference>
<proteinExistence type="inferred from homology"/>
<dbReference type="GO" id="GO:0046872">
    <property type="term" value="F:metal ion binding"/>
    <property type="evidence" value="ECO:0007669"/>
    <property type="project" value="UniProtKB-KW"/>
</dbReference>
<dbReference type="Pfam" id="PF00962">
    <property type="entry name" value="A_deaminase"/>
    <property type="match status" value="1"/>
</dbReference>
<evidence type="ECO:0000256" key="3">
    <source>
        <dbReference type="ARBA" id="ARBA00006676"/>
    </source>
</evidence>
<accession>A0A914V922</accession>
<dbReference type="PROSITE" id="PS00485">
    <property type="entry name" value="A_DEAMINASE"/>
    <property type="match status" value="1"/>
</dbReference>
<dbReference type="InterPro" id="IPR006330">
    <property type="entry name" value="Ado/ade_deaminase"/>
</dbReference>
<reference evidence="10" key="1">
    <citation type="submission" date="2022-11" db="UniProtKB">
        <authorList>
            <consortium name="WormBaseParasite"/>
        </authorList>
    </citation>
    <scope>IDENTIFICATION</scope>
</reference>
<dbReference type="WBParaSite" id="PSAMB.scaffold1678size28772.g14342.t1">
    <property type="protein sequence ID" value="PSAMB.scaffold1678size28772.g14342.t1"/>
    <property type="gene ID" value="PSAMB.scaffold1678size28772.g14342"/>
</dbReference>
<comment type="similarity">
    <text evidence="3">Belongs to the metallo-dependent hydrolases superfamily. Adenosine and AMP deaminases family.</text>
</comment>
<comment type="subcellular location">
    <subcellularLocation>
        <location evidence="2">Cell membrane</location>
        <topology evidence="2">Peripheral membrane protein</topology>
        <orientation evidence="2">Extracellular side</orientation>
    </subcellularLocation>
</comment>
<dbReference type="PANTHER" id="PTHR11409:SF39">
    <property type="entry name" value="ADENOSINE DEAMINASE 2"/>
    <property type="match status" value="1"/>
</dbReference>
<dbReference type="InterPro" id="IPR001365">
    <property type="entry name" value="A_deaminase_dom"/>
</dbReference>
<protein>
    <recommendedName>
        <fullName evidence="4">Adenosine deaminase</fullName>
    </recommendedName>
</protein>
<dbReference type="InterPro" id="IPR006650">
    <property type="entry name" value="A/AMP_deam_AS"/>
</dbReference>
<sequence>MLANMLPLAEMKLRTGGDLTLSDEEFEVEKYMRQQRNYIIFQYNADGPLYKYLDYERINLMRSTKLYELLKEMPKGANLHLHLKLAGDYKPLLEHLWDNYRDRLYVNSTGLQLSFENKASSAPLETFTKDTIGGEYATLIPTARKEKSSLDIQQAMADASMAWNYWKEAQNDSNSNLIRTLGFDLVGQEDVGYSWDYQNTQNYIFGNASKAGQYCPIHAGETNWGTNLNREVDQSHVPKDENAFSPDRNLLTAIQNSDVVPRVGHGLALAQHPMWIEAMRARGQCVVVMMLSNQMLQYVQDLRRHPLSAMINSGLKVALSTDDPAMFQINFNDEFIAAFISADLDLAALKAMIINSYDCSLLSQDEKDKKIKEWTMKWDNFINANVPTARSYDPCVNVSQADCYKGGPKNYHSIITCFKKGSSGLKFQMEMYLVMGCY</sequence>
<keyword evidence="9" id="KW-1185">Reference proteome</keyword>
<keyword evidence="5" id="KW-0479">Metal-binding</keyword>
<organism evidence="9 10">
    <name type="scientific">Plectus sambesii</name>
    <dbReference type="NCBI Taxonomy" id="2011161"/>
    <lineage>
        <taxon>Eukaryota</taxon>
        <taxon>Metazoa</taxon>
        <taxon>Ecdysozoa</taxon>
        <taxon>Nematoda</taxon>
        <taxon>Chromadorea</taxon>
        <taxon>Plectida</taxon>
        <taxon>Plectina</taxon>
        <taxon>Plectoidea</taxon>
        <taxon>Plectidae</taxon>
        <taxon>Plectus</taxon>
    </lineage>
</organism>
<dbReference type="GO" id="GO:0006154">
    <property type="term" value="P:adenosine catabolic process"/>
    <property type="evidence" value="ECO:0007669"/>
    <property type="project" value="TreeGrafter"/>
</dbReference>
<evidence type="ECO:0000256" key="1">
    <source>
        <dbReference type="ARBA" id="ARBA00001947"/>
    </source>
</evidence>
<evidence type="ECO:0000256" key="2">
    <source>
        <dbReference type="ARBA" id="ARBA00004296"/>
    </source>
</evidence>
<dbReference type="AlphaFoldDB" id="A0A914V922"/>
<evidence type="ECO:0000256" key="6">
    <source>
        <dbReference type="ARBA" id="ARBA00022801"/>
    </source>
</evidence>
<evidence type="ECO:0000313" key="9">
    <source>
        <dbReference type="Proteomes" id="UP000887566"/>
    </source>
</evidence>
<dbReference type="SUPFAM" id="SSF51556">
    <property type="entry name" value="Metallo-dependent hydrolases"/>
    <property type="match status" value="1"/>
</dbReference>
<dbReference type="GO" id="GO:0046103">
    <property type="term" value="P:inosine biosynthetic process"/>
    <property type="evidence" value="ECO:0007669"/>
    <property type="project" value="TreeGrafter"/>
</dbReference>
<evidence type="ECO:0000313" key="10">
    <source>
        <dbReference type="WBParaSite" id="PSAMB.scaffold1678size28772.g14342.t1"/>
    </source>
</evidence>
<feature type="domain" description="Adenosine deaminase" evidence="8">
    <location>
        <begin position="260"/>
        <end position="369"/>
    </location>
</feature>
<keyword evidence="6" id="KW-0378">Hydrolase</keyword>
<dbReference type="GO" id="GO:0004000">
    <property type="term" value="F:adenosine deaminase activity"/>
    <property type="evidence" value="ECO:0007669"/>
    <property type="project" value="TreeGrafter"/>
</dbReference>
<dbReference type="GO" id="GO:0005886">
    <property type="term" value="C:plasma membrane"/>
    <property type="evidence" value="ECO:0007669"/>
    <property type="project" value="UniProtKB-SubCell"/>
</dbReference>
<comment type="cofactor">
    <cofactor evidence="1">
        <name>Zn(2+)</name>
        <dbReference type="ChEBI" id="CHEBI:29105"/>
    </cofactor>
</comment>
<dbReference type="Gene3D" id="3.20.20.140">
    <property type="entry name" value="Metal-dependent hydrolases"/>
    <property type="match status" value="1"/>
</dbReference>
<evidence type="ECO:0000259" key="8">
    <source>
        <dbReference type="Pfam" id="PF00962"/>
    </source>
</evidence>
<dbReference type="InterPro" id="IPR032466">
    <property type="entry name" value="Metal_Hydrolase"/>
</dbReference>
<evidence type="ECO:0000256" key="7">
    <source>
        <dbReference type="ARBA" id="ARBA00022833"/>
    </source>
</evidence>
<dbReference type="PANTHER" id="PTHR11409">
    <property type="entry name" value="ADENOSINE DEAMINASE"/>
    <property type="match status" value="1"/>
</dbReference>
<evidence type="ECO:0000256" key="5">
    <source>
        <dbReference type="ARBA" id="ARBA00022723"/>
    </source>
</evidence>
<name>A0A914V922_9BILA</name>
<evidence type="ECO:0000256" key="4">
    <source>
        <dbReference type="ARBA" id="ARBA00018099"/>
    </source>
</evidence>